<dbReference type="SUPFAM" id="SSF54427">
    <property type="entry name" value="NTF2-like"/>
    <property type="match status" value="1"/>
</dbReference>
<dbReference type="InterPro" id="IPR027843">
    <property type="entry name" value="DUF4440"/>
</dbReference>
<sequence>MAPIHERIKDDLILKERQLWTALTSADPVHAVNKLCGPAANFIFPNQDIVALSPDEDEKADMANEKKLGRILAPPSHRFDDFSLTEVRPLVIDLMAGSLTYRVSAYRDQTVYNATGSTTWAQGSDGEWRIVVHQETLV</sequence>
<dbReference type="Pfam" id="PF14534">
    <property type="entry name" value="DUF4440"/>
    <property type="match status" value="1"/>
</dbReference>
<gene>
    <name evidence="2" type="ORF">PISL3812_03356</name>
</gene>
<dbReference type="OrthoDB" id="2865667at2759"/>
<keyword evidence="3" id="KW-1185">Reference proteome</keyword>
<dbReference type="EMBL" id="CVMT01000002">
    <property type="protein sequence ID" value="CRG86351.1"/>
    <property type="molecule type" value="Genomic_DNA"/>
</dbReference>
<name>A0A0U1LUP0_TALIS</name>
<reference evidence="2 3" key="1">
    <citation type="submission" date="2015-04" db="EMBL/GenBank/DDBJ databases">
        <authorList>
            <person name="Syromyatnikov M.Y."/>
            <person name="Popov V.N."/>
        </authorList>
    </citation>
    <scope>NUCLEOTIDE SEQUENCE [LARGE SCALE GENOMIC DNA]</scope>
    <source>
        <strain evidence="2">WF-38-12</strain>
    </source>
</reference>
<evidence type="ECO:0000313" key="2">
    <source>
        <dbReference type="EMBL" id="CRG86351.1"/>
    </source>
</evidence>
<dbReference type="InterPro" id="IPR032710">
    <property type="entry name" value="NTF2-like_dom_sf"/>
</dbReference>
<dbReference type="Proteomes" id="UP000054383">
    <property type="component" value="Unassembled WGS sequence"/>
</dbReference>
<accession>A0A0U1LUP0</accession>
<proteinExistence type="predicted"/>
<organism evidence="2 3">
    <name type="scientific">Talaromyces islandicus</name>
    <name type="common">Penicillium islandicum</name>
    <dbReference type="NCBI Taxonomy" id="28573"/>
    <lineage>
        <taxon>Eukaryota</taxon>
        <taxon>Fungi</taxon>
        <taxon>Dikarya</taxon>
        <taxon>Ascomycota</taxon>
        <taxon>Pezizomycotina</taxon>
        <taxon>Eurotiomycetes</taxon>
        <taxon>Eurotiomycetidae</taxon>
        <taxon>Eurotiales</taxon>
        <taxon>Trichocomaceae</taxon>
        <taxon>Talaromyces</taxon>
        <taxon>Talaromyces sect. Islandici</taxon>
    </lineage>
</organism>
<feature type="domain" description="DUF4440" evidence="1">
    <location>
        <begin position="15"/>
        <end position="130"/>
    </location>
</feature>
<protein>
    <recommendedName>
        <fullName evidence="1">DUF4440 domain-containing protein</fullName>
    </recommendedName>
</protein>
<dbReference type="AlphaFoldDB" id="A0A0U1LUP0"/>
<evidence type="ECO:0000313" key="3">
    <source>
        <dbReference type="Proteomes" id="UP000054383"/>
    </source>
</evidence>
<evidence type="ECO:0000259" key="1">
    <source>
        <dbReference type="Pfam" id="PF14534"/>
    </source>
</evidence>
<dbReference type="OMA" id="PAMNDWL"/>